<comment type="caution">
    <text evidence="1">The sequence shown here is derived from an EMBL/GenBank/DDBJ whole genome shotgun (WGS) entry which is preliminary data.</text>
</comment>
<dbReference type="Proteomes" id="UP000224460">
    <property type="component" value="Unassembled WGS sequence"/>
</dbReference>
<proteinExistence type="predicted"/>
<evidence type="ECO:0000313" key="2">
    <source>
        <dbReference type="Proteomes" id="UP000224460"/>
    </source>
</evidence>
<keyword evidence="2" id="KW-1185">Reference proteome</keyword>
<name>A0AC61D7I7_9FIRM</name>
<accession>A0AC61D7I7</accession>
<organism evidence="1 2">
    <name type="scientific">Sporanaerobium hydrogeniformans</name>
    <dbReference type="NCBI Taxonomy" id="3072179"/>
    <lineage>
        <taxon>Bacteria</taxon>
        <taxon>Bacillati</taxon>
        <taxon>Bacillota</taxon>
        <taxon>Clostridia</taxon>
        <taxon>Lachnospirales</taxon>
        <taxon>Lachnospiraceae</taxon>
        <taxon>Sporanaerobium</taxon>
    </lineage>
</organism>
<sequence>MIIGLFSIQCVLALIIVLTTKMILHKFEMIETSIELYNNSRVYKTQSSIAFIDSIIRKYDEIENKLKDKVDIETFLVTTLHKEKIGSFSYLAIKNLATKTIFLMWAVIMLEILVISIDRLAFTGPMIILTSVSGLLAIGSEVFTIVMGVVEKQELILTLMTNYLINIFPVENEERNKKRMNGQIRRNDRELLQQSLREEDVSEKVQTLKDQPISFGKEKNNKLTKNGQDKKAGGALTAQDIAKLIKILQ</sequence>
<protein>
    <submittedName>
        <fullName evidence="1">Uncharacterized protein</fullName>
    </submittedName>
</protein>
<evidence type="ECO:0000313" key="1">
    <source>
        <dbReference type="EMBL" id="PHV69282.1"/>
    </source>
</evidence>
<gene>
    <name evidence="1" type="ORF">CS063_16640</name>
</gene>
<reference evidence="1" key="1">
    <citation type="submission" date="2017-10" db="EMBL/GenBank/DDBJ databases">
        <title>Genome sequence of cellulolytic Lachnospiraceae bacterium XHS1971 isolated from hotspring sediment.</title>
        <authorList>
            <person name="Vasudevan G."/>
            <person name="Joshi A.J."/>
            <person name="Hivarkar S."/>
            <person name="Lanjekar V.B."/>
            <person name="Dhakephalkar P.K."/>
            <person name="Dagar S."/>
        </authorList>
    </citation>
    <scope>NUCLEOTIDE SEQUENCE</scope>
    <source>
        <strain evidence="1">XHS1971</strain>
    </source>
</reference>
<dbReference type="EMBL" id="PEDL01000036">
    <property type="protein sequence ID" value="PHV69282.1"/>
    <property type="molecule type" value="Genomic_DNA"/>
</dbReference>